<protein>
    <submittedName>
        <fullName evidence="1">Uncharacterized protein</fullName>
    </submittedName>
</protein>
<organism evidence="1 2">
    <name type="scientific">Mixia osmundae (strain CBS 9802 / IAM 14324 / JCM 22182 / KY 12970)</name>
    <dbReference type="NCBI Taxonomy" id="764103"/>
    <lineage>
        <taxon>Eukaryota</taxon>
        <taxon>Fungi</taxon>
        <taxon>Dikarya</taxon>
        <taxon>Basidiomycota</taxon>
        <taxon>Pucciniomycotina</taxon>
        <taxon>Mixiomycetes</taxon>
        <taxon>Mixiales</taxon>
        <taxon>Mixiaceae</taxon>
        <taxon>Mixia</taxon>
    </lineage>
</organism>
<sequence length="81" mass="8900">MDPVPPGMLEYQALMTLGMSAVAGLPADFNFISKHVKLVCRKERGTICASLFFLTNFELDCVMLEGYCEGLQGSAYNGIKF</sequence>
<accession>G7E620</accession>
<dbReference type="AlphaFoldDB" id="G7E620"/>
<dbReference type="EMBL" id="BABT02000150">
    <property type="protein sequence ID" value="GAA98280.1"/>
    <property type="molecule type" value="Genomic_DNA"/>
</dbReference>
<keyword evidence="2" id="KW-1185">Reference proteome</keyword>
<dbReference type="InParanoid" id="G7E620"/>
<reference evidence="1 2" key="2">
    <citation type="journal article" date="2012" name="Open Biol.">
        <title>Characteristics of nucleosomes and linker DNA regions on the genome of the basidiomycete Mixia osmundae revealed by mono- and dinucleosome mapping.</title>
        <authorList>
            <person name="Nishida H."/>
            <person name="Kondo S."/>
            <person name="Matsumoto T."/>
            <person name="Suzuki Y."/>
            <person name="Yoshikawa H."/>
            <person name="Taylor T.D."/>
            <person name="Sugiyama J."/>
        </authorList>
    </citation>
    <scope>NUCLEOTIDE SEQUENCE [LARGE SCALE GENOMIC DNA]</scope>
    <source>
        <strain evidence="2">CBS 9802 / IAM 14324 / JCM 22182 / KY 12970</strain>
    </source>
</reference>
<evidence type="ECO:0000313" key="1">
    <source>
        <dbReference type="EMBL" id="GAA98280.1"/>
    </source>
</evidence>
<dbReference type="HOGENOM" id="CLU_2574393_0_0_1"/>
<comment type="caution">
    <text evidence="1">The sequence shown here is derived from an EMBL/GenBank/DDBJ whole genome shotgun (WGS) entry which is preliminary data.</text>
</comment>
<dbReference type="RefSeq" id="XP_014569205.1">
    <property type="nucleotide sequence ID" value="XM_014713719.1"/>
</dbReference>
<proteinExistence type="predicted"/>
<reference evidence="1 2" key="1">
    <citation type="journal article" date="2011" name="J. Gen. Appl. Microbiol.">
        <title>Draft genome sequencing of the enigmatic basidiomycete Mixia osmundae.</title>
        <authorList>
            <person name="Nishida H."/>
            <person name="Nagatsuka Y."/>
            <person name="Sugiyama J."/>
        </authorList>
    </citation>
    <scope>NUCLEOTIDE SEQUENCE [LARGE SCALE GENOMIC DNA]</scope>
    <source>
        <strain evidence="2">CBS 9802 / IAM 14324 / JCM 22182 / KY 12970</strain>
    </source>
</reference>
<evidence type="ECO:0000313" key="2">
    <source>
        <dbReference type="Proteomes" id="UP000009131"/>
    </source>
</evidence>
<dbReference type="Proteomes" id="UP000009131">
    <property type="component" value="Unassembled WGS sequence"/>
</dbReference>
<name>G7E620_MIXOS</name>
<gene>
    <name evidence="1" type="primary">Mo04963</name>
    <name evidence="1" type="ORF">E5Q_04963</name>
</gene>